<dbReference type="EMBL" id="NBNE01002125">
    <property type="protein sequence ID" value="OWZ11441.1"/>
    <property type="molecule type" value="Genomic_DNA"/>
</dbReference>
<organism evidence="1 2">
    <name type="scientific">Phytophthora megakarya</name>
    <dbReference type="NCBI Taxonomy" id="4795"/>
    <lineage>
        <taxon>Eukaryota</taxon>
        <taxon>Sar</taxon>
        <taxon>Stramenopiles</taxon>
        <taxon>Oomycota</taxon>
        <taxon>Peronosporomycetes</taxon>
        <taxon>Peronosporales</taxon>
        <taxon>Peronosporaceae</taxon>
        <taxon>Phytophthora</taxon>
    </lineage>
</organism>
<protein>
    <recommendedName>
        <fullName evidence="3">Integrase catalytic domain-containing protein</fullName>
    </recommendedName>
</protein>
<comment type="caution">
    <text evidence="1">The sequence shown here is derived from an EMBL/GenBank/DDBJ whole genome shotgun (WGS) entry which is preliminary data.</text>
</comment>
<accession>A0A225W111</accession>
<dbReference type="Proteomes" id="UP000198211">
    <property type="component" value="Unassembled WGS sequence"/>
</dbReference>
<gene>
    <name evidence="1" type="ORF">PHMEG_00015540</name>
</gene>
<evidence type="ECO:0008006" key="3">
    <source>
        <dbReference type="Google" id="ProtNLM"/>
    </source>
</evidence>
<proteinExistence type="predicted"/>
<evidence type="ECO:0000313" key="1">
    <source>
        <dbReference type="EMBL" id="OWZ11441.1"/>
    </source>
</evidence>
<sequence>MGKRQRKSFQRCCGCKAFEKTQKQVDIHSSPWINGSVERVNRDILQVFRAMILEYKFLAKTGSTLTAISISFEHGSPVNSSTWAYDARTKKLFKPPANTVAISKHLATLRKSLRYVHQRIADQRLRQRLVNNKRAHGENIVNFDVGDYVLRSRVDEKMGIKLHVTWQGPYAVVRDAPTHSECVI</sequence>
<reference evidence="2" key="1">
    <citation type="submission" date="2017-03" db="EMBL/GenBank/DDBJ databases">
        <title>Phytopthora megakarya and P. palmivora, two closely related causual agents of cacao black pod achieved similar genome size and gene model numbers by different mechanisms.</title>
        <authorList>
            <person name="Ali S."/>
            <person name="Shao J."/>
            <person name="Larry D.J."/>
            <person name="Kronmiller B."/>
            <person name="Shen D."/>
            <person name="Strem M.D."/>
            <person name="Melnick R.L."/>
            <person name="Guiltinan M.J."/>
            <person name="Tyler B.M."/>
            <person name="Meinhardt L.W."/>
            <person name="Bailey B.A."/>
        </authorList>
    </citation>
    <scope>NUCLEOTIDE SEQUENCE [LARGE SCALE GENOMIC DNA]</scope>
    <source>
        <strain evidence="2">zdho120</strain>
    </source>
</reference>
<dbReference type="AlphaFoldDB" id="A0A225W111"/>
<keyword evidence="2" id="KW-1185">Reference proteome</keyword>
<evidence type="ECO:0000313" key="2">
    <source>
        <dbReference type="Proteomes" id="UP000198211"/>
    </source>
</evidence>
<name>A0A225W111_9STRA</name>